<dbReference type="Pfam" id="PF12432">
    <property type="entry name" value="INTS1_RP2B-bd"/>
    <property type="match status" value="1"/>
</dbReference>
<dbReference type="GO" id="GO:0034474">
    <property type="term" value="P:U2 snRNA 3'-end processing"/>
    <property type="evidence" value="ECO:0007669"/>
    <property type="project" value="InterPro"/>
</dbReference>
<dbReference type="AlphaFoldDB" id="A0A8R1DPB8"/>
<dbReference type="Proteomes" id="UP000005237">
    <property type="component" value="Unassembled WGS sequence"/>
</dbReference>
<evidence type="ECO:0000313" key="2">
    <source>
        <dbReference type="EnsemblMetazoa" id="CJA08160b.1"/>
    </source>
</evidence>
<sequence>MERKKHKRLNDTIMKPEDLKKSRVKIQKVSNIAGPSTSSATGGGIKAKLDFRTTTVPVQKSNLHLGAQAGSLVQSSHVVRPIVDDRWKEFGETINLNIDTFAKSIKESVELDKFNKVARMLVAALKSFIVGDKLKVELRLLGTIAETIKSHGDKLNHVHLHRGLLYMISNSRAFPDNILQLFLSMTTCLAKQQPMLDKCYIAAFLHDAIGVNTGLGTANRCAWIEKPYAQELVKMIMSPFATIFPDDEMYPACQVEGLTMAEYIPKERYAERESLEQLAVFLEFLKPWFDNIRGEVLPKPLFRALCLLCGYDHVRFFIASRLDVWITLQKFHREISELLLVLGCNLNADKDLDKDVIDILLKLNTKNMKTRTISGPFSVAIRKACEQPTNVHAVFESLIHNETGPPQNRSPANLPTMFMLLTFQAVESTKALAMVCTRELIRERDGCIKMLRSFLRELIRAFNHTKSGEFPFSVFAETMLNAMLKRGEAVSWELKKLFSFFLDNSLNNFLKFLCGYSRNQQKIEKTSKKFSENSENAPIGLKL</sequence>
<evidence type="ECO:0000313" key="3">
    <source>
        <dbReference type="Proteomes" id="UP000005237"/>
    </source>
</evidence>
<organism evidence="2 3">
    <name type="scientific">Caenorhabditis japonica</name>
    <dbReference type="NCBI Taxonomy" id="281687"/>
    <lineage>
        <taxon>Eukaryota</taxon>
        <taxon>Metazoa</taxon>
        <taxon>Ecdysozoa</taxon>
        <taxon>Nematoda</taxon>
        <taxon>Chromadorea</taxon>
        <taxon>Rhabditida</taxon>
        <taxon>Rhabditina</taxon>
        <taxon>Rhabditomorpha</taxon>
        <taxon>Rhabditoidea</taxon>
        <taxon>Rhabditidae</taxon>
        <taxon>Peloderinae</taxon>
        <taxon>Caenorhabditis</taxon>
    </lineage>
</organism>
<dbReference type="GO" id="GO:0032039">
    <property type="term" value="C:integrator complex"/>
    <property type="evidence" value="ECO:0007669"/>
    <property type="project" value="InterPro"/>
</dbReference>
<reference evidence="2" key="2">
    <citation type="submission" date="2022-06" db="UniProtKB">
        <authorList>
            <consortium name="EnsemblMetazoa"/>
        </authorList>
    </citation>
    <scope>IDENTIFICATION</scope>
    <source>
        <strain evidence="2">DF5081</strain>
    </source>
</reference>
<dbReference type="EnsemblMetazoa" id="CJA08160b.1">
    <property type="protein sequence ID" value="CJA08160b.1"/>
    <property type="gene ID" value="WBGene00127364"/>
</dbReference>
<proteinExistence type="predicted"/>
<name>A0A8R1DPB8_CAEJA</name>
<dbReference type="PANTHER" id="PTHR21224">
    <property type="entry name" value="INTEGRATOR COMPLEX SUBUNIT 1"/>
    <property type="match status" value="1"/>
</dbReference>
<accession>A0A8R1DPB8</accession>
<keyword evidence="3" id="KW-1185">Reference proteome</keyword>
<dbReference type="PANTHER" id="PTHR21224:SF1">
    <property type="entry name" value="INTEGRATOR COMPLEX SUBUNIT 1"/>
    <property type="match status" value="1"/>
</dbReference>
<protein>
    <submittedName>
        <fullName evidence="2">DUF3677 domain-containing protein</fullName>
    </submittedName>
</protein>
<feature type="domain" description="Integrator complex subunit 1 RPB2-binding" evidence="1">
    <location>
        <begin position="277"/>
        <end position="433"/>
    </location>
</feature>
<dbReference type="InterPro" id="IPR038902">
    <property type="entry name" value="INTS1"/>
</dbReference>
<reference evidence="3" key="1">
    <citation type="submission" date="2010-08" db="EMBL/GenBank/DDBJ databases">
        <authorList>
            <consortium name="Caenorhabditis japonica Sequencing Consortium"/>
            <person name="Wilson R.K."/>
        </authorList>
    </citation>
    <scope>NUCLEOTIDE SEQUENCE [LARGE SCALE GENOMIC DNA]</scope>
    <source>
        <strain evidence="3">DF5081</strain>
    </source>
</reference>
<evidence type="ECO:0000259" key="1">
    <source>
        <dbReference type="Pfam" id="PF12432"/>
    </source>
</evidence>
<dbReference type="InterPro" id="IPR022145">
    <property type="entry name" value="INTS1_RPB2-bd"/>
</dbReference>